<name>A0AA39CF15_9EURO</name>
<evidence type="ECO:0000313" key="3">
    <source>
        <dbReference type="Proteomes" id="UP001172673"/>
    </source>
</evidence>
<evidence type="ECO:0000313" key="2">
    <source>
        <dbReference type="EMBL" id="KAJ9606113.1"/>
    </source>
</evidence>
<evidence type="ECO:0000256" key="1">
    <source>
        <dbReference type="SAM" id="MobiDB-lite"/>
    </source>
</evidence>
<dbReference type="AlphaFoldDB" id="A0AA39CF15"/>
<organism evidence="2 3">
    <name type="scientific">Cladophialophora chaetospira</name>
    <dbReference type="NCBI Taxonomy" id="386627"/>
    <lineage>
        <taxon>Eukaryota</taxon>
        <taxon>Fungi</taxon>
        <taxon>Dikarya</taxon>
        <taxon>Ascomycota</taxon>
        <taxon>Pezizomycotina</taxon>
        <taxon>Eurotiomycetes</taxon>
        <taxon>Chaetothyriomycetidae</taxon>
        <taxon>Chaetothyriales</taxon>
        <taxon>Herpotrichiellaceae</taxon>
        <taxon>Cladophialophora</taxon>
    </lineage>
</organism>
<feature type="region of interest" description="Disordered" evidence="1">
    <location>
        <begin position="21"/>
        <end position="62"/>
    </location>
</feature>
<proteinExistence type="predicted"/>
<feature type="compositionally biased region" description="Acidic residues" evidence="1">
    <location>
        <begin position="21"/>
        <end position="49"/>
    </location>
</feature>
<dbReference type="Proteomes" id="UP001172673">
    <property type="component" value="Unassembled WGS sequence"/>
</dbReference>
<keyword evidence="3" id="KW-1185">Reference proteome</keyword>
<dbReference type="EMBL" id="JAPDRK010000014">
    <property type="protein sequence ID" value="KAJ9606113.1"/>
    <property type="molecule type" value="Genomic_DNA"/>
</dbReference>
<protein>
    <submittedName>
        <fullName evidence="2">Uncharacterized protein</fullName>
    </submittedName>
</protein>
<sequence length="132" mass="15069">MFYFFKTDVTPPSQAQLFEILGDDEDDFENENEDEDEDEDDSDTTEDSPEPNVESSKEPNLGDRVREFIHWIEAYPVKKQGGALKVSVQPEPHLTLRVKRSFSLIIVTVLLAGKLERIYVTTSSIVPPLLLR</sequence>
<comment type="caution">
    <text evidence="2">The sequence shown here is derived from an EMBL/GenBank/DDBJ whole genome shotgun (WGS) entry which is preliminary data.</text>
</comment>
<reference evidence="2" key="1">
    <citation type="submission" date="2022-10" db="EMBL/GenBank/DDBJ databases">
        <title>Culturing micro-colonial fungi from biological soil crusts in the Mojave desert and describing Neophaeococcomyces mojavensis, and introducing the new genera and species Taxawa tesnikishii.</title>
        <authorList>
            <person name="Kurbessoian T."/>
            <person name="Stajich J.E."/>
        </authorList>
    </citation>
    <scope>NUCLEOTIDE SEQUENCE</scope>
    <source>
        <strain evidence="2">TK_41</strain>
    </source>
</reference>
<gene>
    <name evidence="2" type="ORF">H2200_009074</name>
</gene>
<accession>A0AA39CF15</accession>